<organism evidence="1 2">
    <name type="scientific">Trachymyrmex cornetzi</name>
    <dbReference type="NCBI Taxonomy" id="471704"/>
    <lineage>
        <taxon>Eukaryota</taxon>
        <taxon>Metazoa</taxon>
        <taxon>Ecdysozoa</taxon>
        <taxon>Arthropoda</taxon>
        <taxon>Hexapoda</taxon>
        <taxon>Insecta</taxon>
        <taxon>Pterygota</taxon>
        <taxon>Neoptera</taxon>
        <taxon>Endopterygota</taxon>
        <taxon>Hymenoptera</taxon>
        <taxon>Apocrita</taxon>
        <taxon>Aculeata</taxon>
        <taxon>Formicoidea</taxon>
        <taxon>Formicidae</taxon>
        <taxon>Myrmicinae</taxon>
        <taxon>Trachymyrmex</taxon>
    </lineage>
</organism>
<sequence>MKRKTIREYLTALYSFGSRRKICSVCSVLTVTVHALASCPDCPEILIRFIAYLEETGESPWIETEPTIIAISNARL</sequence>
<accession>A0A151IY38</accession>
<name>A0A151IY38_9HYME</name>
<evidence type="ECO:0000313" key="1">
    <source>
        <dbReference type="EMBL" id="KYN13215.1"/>
    </source>
</evidence>
<protein>
    <submittedName>
        <fullName evidence="1">Uncharacterized protein</fullName>
    </submittedName>
</protein>
<evidence type="ECO:0000313" key="2">
    <source>
        <dbReference type="Proteomes" id="UP000078492"/>
    </source>
</evidence>
<keyword evidence="2" id="KW-1185">Reference proteome</keyword>
<dbReference type="Proteomes" id="UP000078492">
    <property type="component" value="Unassembled WGS sequence"/>
</dbReference>
<dbReference type="EMBL" id="KQ980778">
    <property type="protein sequence ID" value="KYN13215.1"/>
    <property type="molecule type" value="Genomic_DNA"/>
</dbReference>
<gene>
    <name evidence="1" type="ORF">ALC57_14601</name>
</gene>
<reference evidence="1 2" key="1">
    <citation type="submission" date="2015-09" db="EMBL/GenBank/DDBJ databases">
        <title>Trachymyrmex cornetzi WGS genome.</title>
        <authorList>
            <person name="Nygaard S."/>
            <person name="Hu H."/>
            <person name="Boomsma J."/>
            <person name="Zhang G."/>
        </authorList>
    </citation>
    <scope>NUCLEOTIDE SEQUENCE [LARGE SCALE GENOMIC DNA]</scope>
    <source>
        <strain evidence="1">Tcor2-1</strain>
        <tissue evidence="1">Whole body</tissue>
    </source>
</reference>
<proteinExistence type="predicted"/>
<dbReference type="AlphaFoldDB" id="A0A151IY38"/>